<dbReference type="Gene3D" id="3.40.1380.10">
    <property type="match status" value="1"/>
</dbReference>
<dbReference type="NCBIfam" id="TIGR01146">
    <property type="entry name" value="ATPsyn_F1gamma"/>
    <property type="match status" value="1"/>
</dbReference>
<dbReference type="PANTHER" id="PTHR11693">
    <property type="entry name" value="ATP SYNTHASE GAMMA CHAIN"/>
    <property type="match status" value="1"/>
</dbReference>
<reference evidence="11 12" key="1">
    <citation type="journal article" date="2013" name="ISME J.">
        <title>By their genes ye shall know them: genomic signatures of predatory bacteria.</title>
        <authorList>
            <person name="Pasternak Z."/>
            <person name="Pietrokovski S."/>
            <person name="Rotem O."/>
            <person name="Gophna U."/>
            <person name="Lurie-Weinberger M.N."/>
            <person name="Jurkevitch E."/>
        </authorList>
    </citation>
    <scope>NUCLEOTIDE SEQUENCE [LARGE SCALE GENOMIC DNA]</scope>
    <source>
        <strain evidence="11 12">JSS</strain>
    </source>
</reference>
<keyword evidence="9 10" id="KW-0066">ATP synthesis</keyword>
<accession>M4VC58</accession>
<evidence type="ECO:0000256" key="10">
    <source>
        <dbReference type="HAMAP-Rule" id="MF_00815"/>
    </source>
</evidence>
<evidence type="ECO:0000256" key="4">
    <source>
        <dbReference type="ARBA" id="ARBA00022448"/>
    </source>
</evidence>
<evidence type="ECO:0000256" key="1">
    <source>
        <dbReference type="ARBA" id="ARBA00003456"/>
    </source>
</evidence>
<dbReference type="AlphaFoldDB" id="M4VC58"/>
<gene>
    <name evidence="10" type="primary">atpG</name>
    <name evidence="11" type="ORF">A11Q_2607</name>
</gene>
<evidence type="ECO:0000256" key="3">
    <source>
        <dbReference type="ARBA" id="ARBA00007681"/>
    </source>
</evidence>
<evidence type="ECO:0000256" key="9">
    <source>
        <dbReference type="ARBA" id="ARBA00023310"/>
    </source>
</evidence>
<protein>
    <recommendedName>
        <fullName evidence="10">ATP synthase gamma chain</fullName>
    </recommendedName>
    <alternativeName>
        <fullName evidence="10">ATP synthase F1 sector gamma subunit</fullName>
    </alternativeName>
    <alternativeName>
        <fullName evidence="10">F-ATPase gamma subunit</fullName>
    </alternativeName>
</protein>
<dbReference type="InterPro" id="IPR035968">
    <property type="entry name" value="ATP_synth_F1_ATPase_gsu"/>
</dbReference>
<comment type="function">
    <text evidence="1 10">Produces ATP from ADP in the presence of a proton gradient across the membrane. The gamma chain is believed to be important in regulating ATPase activity and the flow of protons through the CF(0) complex.</text>
</comment>
<dbReference type="PATRIC" id="fig|1184267.3.peg.2635"/>
<dbReference type="HAMAP" id="MF_00815">
    <property type="entry name" value="ATP_synth_gamma_bact"/>
    <property type="match status" value="1"/>
</dbReference>
<keyword evidence="5 10" id="KW-0375">Hydrogen ion transport</keyword>
<dbReference type="Proteomes" id="UP000012040">
    <property type="component" value="Chromosome"/>
</dbReference>
<proteinExistence type="inferred from homology"/>
<comment type="similarity">
    <text evidence="3 10">Belongs to the ATPase gamma chain family.</text>
</comment>
<dbReference type="eggNOG" id="COG0224">
    <property type="taxonomic scope" value="Bacteria"/>
</dbReference>
<dbReference type="STRING" id="1184267.A11Q_2607"/>
<dbReference type="GO" id="GO:0005886">
    <property type="term" value="C:plasma membrane"/>
    <property type="evidence" value="ECO:0007669"/>
    <property type="project" value="UniProtKB-SubCell"/>
</dbReference>
<keyword evidence="12" id="KW-1185">Reference proteome</keyword>
<sequence length="290" mass="32650">MASLKDIRLRIESTKNTQQITKAMKLVSAAKLRKAQHNITNMRPYAITLKGVIANIAATQKVSHPLMTKKESVRNVLLVVLTSDRGLCGGFNSNINKFADRYLADNKHKYEKIDFIFIGKRGADFFARKKVTGIENITKLDKDISYDMAKGIAENLIAHYQDGNYDEIRLIYNEFKSAISQKVVCETLLPVELEKSSFEGTNFAPDMIFDPSPEAIIEELLKKNFNLQVYRAMSESVASEHGARMTAMENASNNARDMINKLTLTYNKLRQEKITTELTEIVSGAESLKG</sequence>
<dbReference type="RefSeq" id="WP_015471313.1">
    <property type="nucleotide sequence ID" value="NC_020813.1"/>
</dbReference>
<organism evidence="11 12">
    <name type="scientific">Pseudobdellovibrio exovorus JSS</name>
    <dbReference type="NCBI Taxonomy" id="1184267"/>
    <lineage>
        <taxon>Bacteria</taxon>
        <taxon>Pseudomonadati</taxon>
        <taxon>Bdellovibrionota</taxon>
        <taxon>Bdellovibrionia</taxon>
        <taxon>Bdellovibrionales</taxon>
        <taxon>Pseudobdellovibrionaceae</taxon>
        <taxon>Pseudobdellovibrio</taxon>
    </lineage>
</organism>
<dbReference type="OrthoDB" id="5290230at2"/>
<dbReference type="PRINTS" id="PR00126">
    <property type="entry name" value="ATPASEGAMMA"/>
</dbReference>
<name>M4VC58_9BACT</name>
<dbReference type="GO" id="GO:0045259">
    <property type="term" value="C:proton-transporting ATP synthase complex"/>
    <property type="evidence" value="ECO:0007669"/>
    <property type="project" value="UniProtKB-KW"/>
</dbReference>
<evidence type="ECO:0000256" key="6">
    <source>
        <dbReference type="ARBA" id="ARBA00023065"/>
    </source>
</evidence>
<dbReference type="SUPFAM" id="SSF52943">
    <property type="entry name" value="ATP synthase (F1-ATPase), gamma subunit"/>
    <property type="match status" value="1"/>
</dbReference>
<evidence type="ECO:0000256" key="8">
    <source>
        <dbReference type="ARBA" id="ARBA00023196"/>
    </source>
</evidence>
<dbReference type="CDD" id="cd12151">
    <property type="entry name" value="F1-ATPase_gamma"/>
    <property type="match status" value="1"/>
</dbReference>
<dbReference type="EMBL" id="CP003537">
    <property type="protein sequence ID" value="AGH96823.1"/>
    <property type="molecule type" value="Genomic_DNA"/>
</dbReference>
<dbReference type="HOGENOM" id="CLU_050669_0_1_7"/>
<dbReference type="Gene3D" id="1.10.287.80">
    <property type="entry name" value="ATP synthase, gamma subunit, helix hairpin domain"/>
    <property type="match status" value="1"/>
</dbReference>
<dbReference type="GO" id="GO:0046933">
    <property type="term" value="F:proton-transporting ATP synthase activity, rotational mechanism"/>
    <property type="evidence" value="ECO:0007669"/>
    <property type="project" value="UniProtKB-UniRule"/>
</dbReference>
<dbReference type="GO" id="GO:0005524">
    <property type="term" value="F:ATP binding"/>
    <property type="evidence" value="ECO:0007669"/>
    <property type="project" value="UniProtKB-UniRule"/>
</dbReference>
<evidence type="ECO:0000256" key="7">
    <source>
        <dbReference type="ARBA" id="ARBA00023136"/>
    </source>
</evidence>
<dbReference type="GO" id="GO:0042777">
    <property type="term" value="P:proton motive force-driven plasma membrane ATP synthesis"/>
    <property type="evidence" value="ECO:0007669"/>
    <property type="project" value="UniProtKB-UniRule"/>
</dbReference>
<keyword evidence="8 10" id="KW-0139">CF(1)</keyword>
<dbReference type="Pfam" id="PF00231">
    <property type="entry name" value="ATP-synt"/>
    <property type="match status" value="1"/>
</dbReference>
<dbReference type="PROSITE" id="PS00153">
    <property type="entry name" value="ATPASE_GAMMA"/>
    <property type="match status" value="1"/>
</dbReference>
<comment type="subcellular location">
    <subcellularLocation>
        <location evidence="10">Cell membrane</location>
        <topology evidence="10">Peripheral membrane protein</topology>
    </subcellularLocation>
    <subcellularLocation>
        <location evidence="2">Membrane</location>
        <topology evidence="2">Peripheral membrane protein</topology>
    </subcellularLocation>
</comment>
<dbReference type="InterPro" id="IPR000131">
    <property type="entry name" value="ATP_synth_F1_gsu"/>
</dbReference>
<dbReference type="PANTHER" id="PTHR11693:SF22">
    <property type="entry name" value="ATP SYNTHASE SUBUNIT GAMMA, MITOCHONDRIAL"/>
    <property type="match status" value="1"/>
</dbReference>
<evidence type="ECO:0000313" key="12">
    <source>
        <dbReference type="Proteomes" id="UP000012040"/>
    </source>
</evidence>
<keyword evidence="7 10" id="KW-0472">Membrane</keyword>
<keyword evidence="6 10" id="KW-0406">Ion transport</keyword>
<comment type="subunit">
    <text evidence="10">F-type ATPases have 2 components, CF(1) - the catalytic core - and CF(0) - the membrane proton channel. CF(1) has five subunits: alpha(3), beta(3), gamma(1), delta(1), epsilon(1). CF(0) has three main subunits: a, b and c.</text>
</comment>
<evidence type="ECO:0000313" key="11">
    <source>
        <dbReference type="EMBL" id="AGH96823.1"/>
    </source>
</evidence>
<evidence type="ECO:0000256" key="5">
    <source>
        <dbReference type="ARBA" id="ARBA00022781"/>
    </source>
</evidence>
<keyword evidence="4 10" id="KW-0813">Transport</keyword>
<keyword evidence="10" id="KW-1003">Cell membrane</keyword>
<evidence type="ECO:0000256" key="2">
    <source>
        <dbReference type="ARBA" id="ARBA00004170"/>
    </source>
</evidence>
<dbReference type="KEGG" id="bex:A11Q_2607"/>
<dbReference type="InterPro" id="IPR023632">
    <property type="entry name" value="ATP_synth_F1_gsu_CS"/>
</dbReference>